<evidence type="ECO:0000313" key="3">
    <source>
        <dbReference type="Proteomes" id="UP000663629"/>
    </source>
</evidence>
<reference evidence="2 3" key="1">
    <citation type="submission" date="2021-02" db="EMBL/GenBank/DDBJ databases">
        <title>Paracoccus methylovroum sp.nov., a new methanol and methylamine utilizing methylotrophic denitrifer.</title>
        <authorList>
            <person name="Timsy T."/>
            <person name="Behrendt U."/>
            <person name="Ulrich A."/>
            <person name="Spanner T."/>
            <person name="Foesel B.U."/>
            <person name="Horn M.A."/>
            <person name="Kolb S."/>
        </authorList>
    </citation>
    <scope>NUCLEOTIDE SEQUENCE [LARGE SCALE GENOMIC DNA]</scope>
    <source>
        <strain evidence="2 3">H4-D09</strain>
    </source>
</reference>
<dbReference type="InterPro" id="IPR002725">
    <property type="entry name" value="YgjP-like_metallopeptidase"/>
</dbReference>
<dbReference type="Proteomes" id="UP000663629">
    <property type="component" value="Chromosome 1"/>
</dbReference>
<gene>
    <name evidence="2" type="ORF">JWJ88_04465</name>
</gene>
<proteinExistence type="predicted"/>
<dbReference type="Pfam" id="PF01863">
    <property type="entry name" value="YgjP-like"/>
    <property type="match status" value="1"/>
</dbReference>
<feature type="domain" description="YgjP-like metallopeptidase" evidence="1">
    <location>
        <begin position="4"/>
        <end position="59"/>
    </location>
</feature>
<dbReference type="InterPro" id="IPR053136">
    <property type="entry name" value="UTP_pyrophosphatase-like"/>
</dbReference>
<accession>A0ABX7JJN5</accession>
<keyword evidence="3" id="KW-1185">Reference proteome</keyword>
<dbReference type="PANTHER" id="PTHR30399">
    <property type="entry name" value="UNCHARACTERIZED PROTEIN YGJP"/>
    <property type="match status" value="1"/>
</dbReference>
<evidence type="ECO:0000259" key="1">
    <source>
        <dbReference type="Pfam" id="PF01863"/>
    </source>
</evidence>
<dbReference type="PANTHER" id="PTHR30399:SF1">
    <property type="entry name" value="UTP PYROPHOSPHATASE"/>
    <property type="match status" value="1"/>
</dbReference>
<dbReference type="RefSeq" id="WP_205294901.1">
    <property type="nucleotide sequence ID" value="NZ_CP070368.1"/>
</dbReference>
<dbReference type="CDD" id="cd07344">
    <property type="entry name" value="M48_yhfN_like"/>
    <property type="match status" value="1"/>
</dbReference>
<organism evidence="2 3">
    <name type="scientific">Paracoccus methylovorus</name>
    <dbReference type="NCBI Taxonomy" id="2812658"/>
    <lineage>
        <taxon>Bacteria</taxon>
        <taxon>Pseudomonadati</taxon>
        <taxon>Pseudomonadota</taxon>
        <taxon>Alphaproteobacteria</taxon>
        <taxon>Rhodobacterales</taxon>
        <taxon>Paracoccaceae</taxon>
        <taxon>Paracoccus</taxon>
    </lineage>
</organism>
<dbReference type="Gene3D" id="3.30.2010.10">
    <property type="entry name" value="Metalloproteases ('zincins'), catalytic domain"/>
    <property type="match status" value="1"/>
</dbReference>
<dbReference type="EMBL" id="CP070368">
    <property type="protein sequence ID" value="QRZ13919.1"/>
    <property type="molecule type" value="Genomic_DNA"/>
</dbReference>
<evidence type="ECO:0000313" key="2">
    <source>
        <dbReference type="EMBL" id="QRZ13919.1"/>
    </source>
</evidence>
<name>A0ABX7JJN5_9RHOB</name>
<protein>
    <submittedName>
        <fullName evidence="2">M48 family metallopeptidase</fullName>
    </submittedName>
</protein>
<sequence>MTPSKWGSCNAAKGIVWLNTELSAKPINATDYVILHELAHLISDRHDDQFVAVLNQHMP</sequence>